<feature type="region of interest" description="Disordered" evidence="1">
    <location>
        <begin position="65"/>
        <end position="114"/>
    </location>
</feature>
<evidence type="ECO:0000256" key="1">
    <source>
        <dbReference type="SAM" id="MobiDB-lite"/>
    </source>
</evidence>
<gene>
    <name evidence="2" type="ORF">E2C01_060547</name>
</gene>
<feature type="compositionally biased region" description="Acidic residues" evidence="1">
    <location>
        <begin position="199"/>
        <end position="218"/>
    </location>
</feature>
<feature type="region of interest" description="Disordered" evidence="1">
    <location>
        <begin position="189"/>
        <end position="236"/>
    </location>
</feature>
<organism evidence="2 3">
    <name type="scientific">Portunus trituberculatus</name>
    <name type="common">Swimming crab</name>
    <name type="synonym">Neptunus trituberculatus</name>
    <dbReference type="NCBI Taxonomy" id="210409"/>
    <lineage>
        <taxon>Eukaryota</taxon>
        <taxon>Metazoa</taxon>
        <taxon>Ecdysozoa</taxon>
        <taxon>Arthropoda</taxon>
        <taxon>Crustacea</taxon>
        <taxon>Multicrustacea</taxon>
        <taxon>Malacostraca</taxon>
        <taxon>Eumalacostraca</taxon>
        <taxon>Eucarida</taxon>
        <taxon>Decapoda</taxon>
        <taxon>Pleocyemata</taxon>
        <taxon>Brachyura</taxon>
        <taxon>Eubrachyura</taxon>
        <taxon>Portunoidea</taxon>
        <taxon>Portunidae</taxon>
        <taxon>Portuninae</taxon>
        <taxon>Portunus</taxon>
    </lineage>
</organism>
<name>A0A5B7H2S8_PORTR</name>
<feature type="compositionally biased region" description="Acidic residues" evidence="1">
    <location>
        <begin position="88"/>
        <end position="103"/>
    </location>
</feature>
<proteinExistence type="predicted"/>
<reference evidence="2 3" key="1">
    <citation type="submission" date="2019-05" db="EMBL/GenBank/DDBJ databases">
        <title>Another draft genome of Portunus trituberculatus and its Hox gene families provides insights of decapod evolution.</title>
        <authorList>
            <person name="Jeong J.-H."/>
            <person name="Song I."/>
            <person name="Kim S."/>
            <person name="Choi T."/>
            <person name="Kim D."/>
            <person name="Ryu S."/>
            <person name="Kim W."/>
        </authorList>
    </citation>
    <scope>NUCLEOTIDE SEQUENCE [LARGE SCALE GENOMIC DNA]</scope>
    <source>
        <tissue evidence="2">Muscle</tissue>
    </source>
</reference>
<feature type="compositionally biased region" description="Basic and acidic residues" evidence="1">
    <location>
        <begin position="219"/>
        <end position="229"/>
    </location>
</feature>
<feature type="compositionally biased region" description="Basic and acidic residues" evidence="1">
    <location>
        <begin position="104"/>
        <end position="114"/>
    </location>
</feature>
<comment type="caution">
    <text evidence="2">The sequence shown here is derived from an EMBL/GenBank/DDBJ whole genome shotgun (WGS) entry which is preliminary data.</text>
</comment>
<evidence type="ECO:0000313" key="2">
    <source>
        <dbReference type="EMBL" id="MPC66400.1"/>
    </source>
</evidence>
<dbReference type="Proteomes" id="UP000324222">
    <property type="component" value="Unassembled WGS sequence"/>
</dbReference>
<protein>
    <submittedName>
        <fullName evidence="2">Uncharacterized protein</fullName>
    </submittedName>
</protein>
<dbReference type="EMBL" id="VSRR010024700">
    <property type="protein sequence ID" value="MPC66400.1"/>
    <property type="molecule type" value="Genomic_DNA"/>
</dbReference>
<keyword evidence="3" id="KW-1185">Reference proteome</keyword>
<accession>A0A5B7H2S8</accession>
<sequence length="236" mass="26219">MRRTRDFDIFGEGDSCRWWRSIITLHPRDLTTERAGPGGGEQWGGRQELWGVKHYVSTCTILPHPAARTTRGGCNEPRGGMAEGDGKMDDEDGDDEGEGDSEGDGSRQRRESRAEAALRVAVAREEPLYVQAGDTRRQIASVKSQSATPSLSPFRVARLSGRVSGPHLLAVKEGLVRVEHGTPGWRYRQPRGVGIAREEQEEDREEEKEGGREEEDEAGREAVRQERSKCQITPPS</sequence>
<evidence type="ECO:0000313" key="3">
    <source>
        <dbReference type="Proteomes" id="UP000324222"/>
    </source>
</evidence>
<dbReference type="AlphaFoldDB" id="A0A5B7H2S8"/>